<dbReference type="SUPFAM" id="SSF55729">
    <property type="entry name" value="Acyl-CoA N-acyltransferases (Nat)"/>
    <property type="match status" value="1"/>
</dbReference>
<keyword evidence="3" id="KW-1185">Reference proteome</keyword>
<dbReference type="STRING" id="1166337.SAMN05192580_2732"/>
<dbReference type="GO" id="GO:0016747">
    <property type="term" value="F:acyltransferase activity, transferring groups other than amino-acyl groups"/>
    <property type="evidence" value="ECO:0007669"/>
    <property type="project" value="InterPro"/>
</dbReference>
<dbReference type="InterPro" id="IPR000182">
    <property type="entry name" value="GNAT_dom"/>
</dbReference>
<protein>
    <submittedName>
        <fullName evidence="2">FR47-like protein</fullName>
    </submittedName>
</protein>
<organism evidence="2 3">
    <name type="scientific">Sphingomonas jatrophae</name>
    <dbReference type="NCBI Taxonomy" id="1166337"/>
    <lineage>
        <taxon>Bacteria</taxon>
        <taxon>Pseudomonadati</taxon>
        <taxon>Pseudomonadota</taxon>
        <taxon>Alphaproteobacteria</taxon>
        <taxon>Sphingomonadales</taxon>
        <taxon>Sphingomonadaceae</taxon>
        <taxon>Sphingomonas</taxon>
    </lineage>
</organism>
<feature type="domain" description="N-acetyltransferase" evidence="1">
    <location>
        <begin position="92"/>
        <end position="232"/>
    </location>
</feature>
<sequence length="232" mass="24581">MRLACHAMDHPLDRPIWHALATHQAHLAIGGEAARRYHPDYAMFAAAADRGAAATAALAALIAPGDAVILIEREMPALPPGLAATTRAGVQMVAEPVTAPDGDDIVPLGDADAAEMLALATLTAPGPFFARTHQLGRFVGVRDAGGRLLAMAGERLHLPGWREVSGVCTHPDARGQGLAARLTLAVAARILRDRETPFLTSYADNARAIALYEALGFRRRCDLAVVRLERPA</sequence>
<name>A0A1I6LH10_9SPHN</name>
<accession>A0A1I6LH10</accession>
<evidence type="ECO:0000313" key="2">
    <source>
        <dbReference type="EMBL" id="SFS02785.1"/>
    </source>
</evidence>
<gene>
    <name evidence="2" type="ORF">SAMN05192580_2732</name>
</gene>
<dbReference type="Pfam" id="PF08445">
    <property type="entry name" value="FR47"/>
    <property type="match status" value="1"/>
</dbReference>
<dbReference type="InterPro" id="IPR016181">
    <property type="entry name" value="Acyl_CoA_acyltransferase"/>
</dbReference>
<dbReference type="PROSITE" id="PS51186">
    <property type="entry name" value="GNAT"/>
    <property type="match status" value="1"/>
</dbReference>
<dbReference type="AlphaFoldDB" id="A0A1I6LH10"/>
<proteinExistence type="predicted"/>
<evidence type="ECO:0000259" key="1">
    <source>
        <dbReference type="PROSITE" id="PS51186"/>
    </source>
</evidence>
<dbReference type="Proteomes" id="UP000198824">
    <property type="component" value="Unassembled WGS sequence"/>
</dbReference>
<dbReference type="EMBL" id="FOZG01000002">
    <property type="protein sequence ID" value="SFS02785.1"/>
    <property type="molecule type" value="Genomic_DNA"/>
</dbReference>
<dbReference type="InterPro" id="IPR013653">
    <property type="entry name" value="GCN5-like_dom"/>
</dbReference>
<evidence type="ECO:0000313" key="3">
    <source>
        <dbReference type="Proteomes" id="UP000198824"/>
    </source>
</evidence>
<dbReference type="Gene3D" id="3.40.630.30">
    <property type="match status" value="1"/>
</dbReference>
<reference evidence="2 3" key="1">
    <citation type="submission" date="2016-10" db="EMBL/GenBank/DDBJ databases">
        <authorList>
            <person name="de Groot N.N."/>
        </authorList>
    </citation>
    <scope>NUCLEOTIDE SEQUENCE [LARGE SCALE GENOMIC DNA]</scope>
    <source>
        <strain evidence="2 3">S5-249</strain>
    </source>
</reference>